<proteinExistence type="inferred from homology"/>
<feature type="transmembrane region" description="Helical" evidence="13">
    <location>
        <begin position="1037"/>
        <end position="1058"/>
    </location>
</feature>
<dbReference type="InterPro" id="IPR047819">
    <property type="entry name" value="P5A-ATPase_N"/>
</dbReference>
<dbReference type="InterPro" id="IPR018303">
    <property type="entry name" value="ATPase_P-typ_P_site"/>
</dbReference>
<name>A0A8K0D3E7_IGNLU</name>
<keyword evidence="11 13" id="KW-0472">Membrane</keyword>
<dbReference type="EMBL" id="VTPC01004383">
    <property type="protein sequence ID" value="KAF2897229.1"/>
    <property type="molecule type" value="Genomic_DNA"/>
</dbReference>
<evidence type="ECO:0000256" key="4">
    <source>
        <dbReference type="ARBA" id="ARBA00022692"/>
    </source>
</evidence>
<dbReference type="Gene3D" id="3.40.1110.10">
    <property type="entry name" value="Calcium-transporting ATPase, cytoplasmic domain N"/>
    <property type="match status" value="1"/>
</dbReference>
<evidence type="ECO:0000259" key="15">
    <source>
        <dbReference type="Pfam" id="PF00122"/>
    </source>
</evidence>
<feature type="transmembrane region" description="Helical" evidence="13">
    <location>
        <begin position="222"/>
        <end position="245"/>
    </location>
</feature>
<evidence type="ECO:0000256" key="13">
    <source>
        <dbReference type="RuleBase" id="RU362082"/>
    </source>
</evidence>
<dbReference type="InterPro" id="IPR023214">
    <property type="entry name" value="HAD_sf"/>
</dbReference>
<dbReference type="PANTHER" id="PTHR45630">
    <property type="entry name" value="CATION-TRANSPORTING ATPASE-RELATED"/>
    <property type="match status" value="1"/>
</dbReference>
<comment type="caution">
    <text evidence="18">The sequence shown here is derived from an EMBL/GenBank/DDBJ whole genome shotgun (WGS) entry which is preliminary data.</text>
</comment>
<dbReference type="GO" id="GO:0016020">
    <property type="term" value="C:membrane"/>
    <property type="evidence" value="ECO:0007669"/>
    <property type="project" value="UniProtKB-SubCell"/>
</dbReference>
<dbReference type="GO" id="GO:0005524">
    <property type="term" value="F:ATP binding"/>
    <property type="evidence" value="ECO:0007669"/>
    <property type="project" value="UniProtKB-UniRule"/>
</dbReference>
<evidence type="ECO:0000313" key="19">
    <source>
        <dbReference type="Proteomes" id="UP000801492"/>
    </source>
</evidence>
<feature type="domain" description="Cation-transporting P-type ATPase N-terminal" evidence="16">
    <location>
        <begin position="201"/>
        <end position="251"/>
    </location>
</feature>
<dbReference type="InterPro" id="IPR004014">
    <property type="entry name" value="ATPase_P-typ_cation-transptr_N"/>
</dbReference>
<feature type="transmembrane region" description="Helical" evidence="13">
    <location>
        <begin position="970"/>
        <end position="991"/>
    </location>
</feature>
<dbReference type="GO" id="GO:0015203">
    <property type="term" value="F:polyamine transmembrane transporter activity"/>
    <property type="evidence" value="ECO:0007669"/>
    <property type="project" value="TreeGrafter"/>
</dbReference>
<dbReference type="PROSITE" id="PS00154">
    <property type="entry name" value="ATPASE_E1_E2"/>
    <property type="match status" value="1"/>
</dbReference>
<keyword evidence="7 13" id="KW-0067">ATP-binding</keyword>
<dbReference type="InterPro" id="IPR023298">
    <property type="entry name" value="ATPase_P-typ_TM_dom_sf"/>
</dbReference>
<comment type="catalytic activity">
    <reaction evidence="12 13">
        <text>ATP + H2O = ADP + phosphate + H(+)</text>
        <dbReference type="Rhea" id="RHEA:13065"/>
        <dbReference type="ChEBI" id="CHEBI:15377"/>
        <dbReference type="ChEBI" id="CHEBI:15378"/>
        <dbReference type="ChEBI" id="CHEBI:30616"/>
        <dbReference type="ChEBI" id="CHEBI:43474"/>
        <dbReference type="ChEBI" id="CHEBI:456216"/>
    </reaction>
</comment>
<dbReference type="Pfam" id="PF13246">
    <property type="entry name" value="Cation_ATPase"/>
    <property type="match status" value="1"/>
</dbReference>
<dbReference type="SUPFAM" id="SSF81660">
    <property type="entry name" value="Metal cation-transporting ATPase, ATP-binding domain N"/>
    <property type="match status" value="1"/>
</dbReference>
<comment type="subcellular location">
    <subcellularLocation>
        <location evidence="1 13">Membrane</location>
        <topology evidence="1 13">Multi-pass membrane protein</topology>
    </subcellularLocation>
</comment>
<sequence length="1365" mass="154735">MYQDLSACVRHPDIYLMLRSFQGITDPSPPNGNSFCMYINKGKDDQMEICGYKSSKIKTLVTYLFVILTCGLLRLVFHWIPHWLLKATCVPCHVNEAKQILITELYNGKHKIYHVKPLQVLTLDTIRQLKNDNNLLNHHYIPISENSISLSVHFGQGIFRELDKLLLFTCKKVTYVWDAEISEFVKLHGLDQNVSSEILHKSKGLSCGEQFMRRLVYGPNEIVVKELSVMTLLFLEVLNPFYIFQLFSFCLWFADNYYYYAATILAMSVFGISMTIIQTRRNQRNLKSTVHSSDVVTVLRPKPKSVLDEYGDSYVETEVISTELLVPGDVIEIPPHGCILHCDALLLTGNCILNESMLTGESVPVTKTPFPEIPNLYYNPKEHARHTLFCGTQVIQTRYFGNEKVLAVVIRTGFSTAKGGLVRSILYPPPVDFRFEKDSYRFIMLLGIIAGFGFVYTIVTKILRGIPANELVVEALDLITIVVPPALPAAMTVGRLYAQTRLQKNQIYCISPRTINVSGSIDCVCFDKTGTLTEEGLDLLCVVPIENKQFSQPVKNVERLPYNTFVCGLVSCHSLTIIEKQLTGDPLDLKMFESTKWTIEEHDVSDNTKFNMIFPTVLKPPKNRPAENRVMDDIDLQIGIIREFPFSSSSQRMGVIIRKLGAQHFEYYCKGSPEMILNFVKKETVPSDFSDILESYTQEGYRVIALAHKELRMSYAKVQRAQRDVIEVDLNLLGLIVLENRLKPQTTPCIQVLNDANIRVIMVTGDNILTALSVARDCDIVKPGQSVISINCDNSTPPQLYYTLTNTKTKLPSNTDFSLLSNSASIQSLDTVESQTITNNINHHDIDLIKPQTLFNNYRFAMSGKVWGVAREYYPELISRFVTRGTIFARMSPDQKQQLVEELQSMGYSVAMCGDGANDCGALKAAHAGISLSEAESSVASPFTSKNPNITCVLDIIKEGRAALVTSFGIFKYMASYSLCQFISVMILYSIDSNLTDIQYLYIDLFIISIFAFFFGRTEAYSGKLVKETPLSSLISVSPVLSLLIHLFLTVVFQIAAFEHLKMQEWFEPFNASLKEEKDSVACVENYTIFTLSSFQYVILAVVFSKGKPYRQSMFSNYGFLFSSAALTIFSVYMALWPCTYLAEAFEIILPEDFKFRLYLLIYALINFIFSILIEVILIDYIFFKKLRFKYHNVYKSKRKYLAIERDLQLDSKWPALTFEFKSAASPLSPLSHCTAEIVVEKENKFDKNHVLNYLYDDTSKKTLNKINLEKSPDAIENSQFTDLSPIESSNSTEIQNSESDLYHSFDSASPTTPEKTLQTEVTSLTSNDTQNISNFNSMGQNTKVEQMNEKNNVGVLEMESFENR</sequence>
<feature type="domain" description="P5B-type ATPase N-terminal" evidence="17">
    <location>
        <begin position="44"/>
        <end position="178"/>
    </location>
</feature>
<evidence type="ECO:0000256" key="9">
    <source>
        <dbReference type="ARBA" id="ARBA00022967"/>
    </source>
</evidence>
<evidence type="ECO:0000256" key="12">
    <source>
        <dbReference type="ARBA" id="ARBA00049360"/>
    </source>
</evidence>
<dbReference type="PRINTS" id="PR00119">
    <property type="entry name" value="CATATPASE"/>
</dbReference>
<dbReference type="InterPro" id="IPR036412">
    <property type="entry name" value="HAD-like_sf"/>
</dbReference>
<dbReference type="OrthoDB" id="48943at2759"/>
<dbReference type="GO" id="GO:0046872">
    <property type="term" value="F:metal ion binding"/>
    <property type="evidence" value="ECO:0007669"/>
    <property type="project" value="UniProtKB-UniRule"/>
</dbReference>
<feature type="transmembrane region" description="Helical" evidence="13">
    <location>
        <begin position="475"/>
        <end position="498"/>
    </location>
</feature>
<evidence type="ECO:0000256" key="6">
    <source>
        <dbReference type="ARBA" id="ARBA00022741"/>
    </source>
</evidence>
<evidence type="ECO:0000256" key="10">
    <source>
        <dbReference type="ARBA" id="ARBA00022989"/>
    </source>
</evidence>
<gene>
    <name evidence="18" type="ORF">ILUMI_08946</name>
</gene>
<reference evidence="18" key="1">
    <citation type="submission" date="2019-08" db="EMBL/GenBank/DDBJ databases">
        <title>The genome of the North American firefly Photinus pyralis.</title>
        <authorList>
            <consortium name="Photinus pyralis genome working group"/>
            <person name="Fallon T.R."/>
            <person name="Sander Lower S.E."/>
            <person name="Weng J.-K."/>
        </authorList>
    </citation>
    <scope>NUCLEOTIDE SEQUENCE</scope>
    <source>
        <strain evidence="18">TRF0915ILg1</strain>
        <tissue evidence="18">Whole body</tissue>
    </source>
</reference>
<feature type="transmembrane region" description="Helical" evidence="13">
    <location>
        <begin position="1156"/>
        <end position="1183"/>
    </location>
</feature>
<dbReference type="Proteomes" id="UP000801492">
    <property type="component" value="Unassembled WGS sequence"/>
</dbReference>
<organism evidence="18 19">
    <name type="scientific">Ignelater luminosus</name>
    <name type="common">Cucubano</name>
    <name type="synonym">Pyrophorus luminosus</name>
    <dbReference type="NCBI Taxonomy" id="2038154"/>
    <lineage>
        <taxon>Eukaryota</taxon>
        <taxon>Metazoa</taxon>
        <taxon>Ecdysozoa</taxon>
        <taxon>Arthropoda</taxon>
        <taxon>Hexapoda</taxon>
        <taxon>Insecta</taxon>
        <taxon>Pterygota</taxon>
        <taxon>Neoptera</taxon>
        <taxon>Endopterygota</taxon>
        <taxon>Coleoptera</taxon>
        <taxon>Polyphaga</taxon>
        <taxon>Elateriformia</taxon>
        <taxon>Elateroidea</taxon>
        <taxon>Elateridae</taxon>
        <taxon>Agrypninae</taxon>
        <taxon>Pyrophorini</taxon>
        <taxon>Ignelater</taxon>
    </lineage>
</organism>
<dbReference type="InterPro" id="IPR008250">
    <property type="entry name" value="ATPase_P-typ_transduc_dom_A_sf"/>
</dbReference>
<evidence type="ECO:0000256" key="11">
    <source>
        <dbReference type="ARBA" id="ARBA00023136"/>
    </source>
</evidence>
<dbReference type="NCBIfam" id="TIGR01494">
    <property type="entry name" value="ATPase_P-type"/>
    <property type="match status" value="3"/>
</dbReference>
<keyword evidence="8 13" id="KW-0460">Magnesium</keyword>
<dbReference type="Pfam" id="PF12409">
    <property type="entry name" value="P5-ATPase"/>
    <property type="match status" value="1"/>
</dbReference>
<dbReference type="FunFam" id="3.40.1110.10:FF:000026">
    <property type="entry name" value="Cation-transporting ATPase"/>
    <property type="match status" value="1"/>
</dbReference>
<evidence type="ECO:0000313" key="18">
    <source>
        <dbReference type="EMBL" id="KAF2897229.1"/>
    </source>
</evidence>
<protein>
    <recommendedName>
        <fullName evidence="13">Cation-transporting ATPase</fullName>
        <ecNumber evidence="13">7.2.2.-</ecNumber>
    </recommendedName>
</protein>
<dbReference type="GO" id="GO:0019829">
    <property type="term" value="F:ATPase-coupled monoatomic cation transmembrane transporter activity"/>
    <property type="evidence" value="ECO:0007669"/>
    <property type="project" value="UniProtKB-UniRule"/>
</dbReference>
<dbReference type="InterPro" id="IPR006544">
    <property type="entry name" value="P-type_TPase_V"/>
</dbReference>
<keyword evidence="5 13" id="KW-0479">Metal-binding</keyword>
<evidence type="ECO:0000256" key="1">
    <source>
        <dbReference type="ARBA" id="ARBA00004141"/>
    </source>
</evidence>
<dbReference type="Pfam" id="PF00690">
    <property type="entry name" value="Cation_ATPase_N"/>
    <property type="match status" value="1"/>
</dbReference>
<dbReference type="EC" id="7.2.2.-" evidence="13"/>
<feature type="transmembrane region" description="Helical" evidence="13">
    <location>
        <begin position="257"/>
        <end position="277"/>
    </location>
</feature>
<keyword evidence="6 13" id="KW-0547">Nucleotide-binding</keyword>
<dbReference type="SUPFAM" id="SSF81653">
    <property type="entry name" value="Calcium ATPase, transduction domain A"/>
    <property type="match status" value="1"/>
</dbReference>
<dbReference type="GO" id="GO:0015662">
    <property type="term" value="F:P-type ion transporter activity"/>
    <property type="evidence" value="ECO:0007669"/>
    <property type="project" value="InterPro"/>
</dbReference>
<dbReference type="SUPFAM" id="SSF81665">
    <property type="entry name" value="Calcium ATPase, transmembrane domain M"/>
    <property type="match status" value="1"/>
</dbReference>
<dbReference type="PANTHER" id="PTHR45630:SF8">
    <property type="entry name" value="CATION-TRANSPORTING ATPASE"/>
    <property type="match status" value="1"/>
</dbReference>
<dbReference type="SFLD" id="SFLDS00003">
    <property type="entry name" value="Haloacid_Dehalogenase"/>
    <property type="match status" value="1"/>
</dbReference>
<feature type="transmembrane region" description="Helical" evidence="13">
    <location>
        <begin position="60"/>
        <end position="77"/>
    </location>
</feature>
<comment type="similarity">
    <text evidence="2 13">Belongs to the cation transport ATPase (P-type) (TC 3.A.3) family. Type V subfamily.</text>
</comment>
<dbReference type="SFLD" id="SFLDG00002">
    <property type="entry name" value="C1.7:_P-type_atpase_like"/>
    <property type="match status" value="1"/>
</dbReference>
<dbReference type="InterPro" id="IPR001757">
    <property type="entry name" value="P_typ_ATPase"/>
</dbReference>
<dbReference type="CDD" id="cd07542">
    <property type="entry name" value="P-type_ATPase_cation"/>
    <property type="match status" value="1"/>
</dbReference>
<dbReference type="Gene3D" id="1.20.1110.10">
    <property type="entry name" value="Calcium-transporting ATPase, transmembrane domain"/>
    <property type="match status" value="1"/>
</dbReference>
<evidence type="ECO:0000259" key="16">
    <source>
        <dbReference type="Pfam" id="PF00690"/>
    </source>
</evidence>
<dbReference type="GO" id="GO:0006874">
    <property type="term" value="P:intracellular calcium ion homeostasis"/>
    <property type="evidence" value="ECO:0007669"/>
    <property type="project" value="TreeGrafter"/>
</dbReference>
<feature type="transmembrane region" description="Helical" evidence="13">
    <location>
        <begin position="442"/>
        <end position="463"/>
    </location>
</feature>
<dbReference type="InterPro" id="IPR023299">
    <property type="entry name" value="ATPase_P-typ_cyto_dom_N"/>
</dbReference>
<dbReference type="GO" id="GO:0016887">
    <property type="term" value="F:ATP hydrolysis activity"/>
    <property type="evidence" value="ECO:0007669"/>
    <property type="project" value="InterPro"/>
</dbReference>
<keyword evidence="4 13" id="KW-0812">Transmembrane</keyword>
<dbReference type="InterPro" id="IPR044492">
    <property type="entry name" value="P_typ_ATPase_HD_dom"/>
</dbReference>
<feature type="domain" description="P-type ATPase A" evidence="15">
    <location>
        <begin position="316"/>
        <end position="425"/>
    </location>
</feature>
<keyword evidence="3" id="KW-0597">Phosphoprotein</keyword>
<dbReference type="InterPro" id="IPR047821">
    <property type="entry name" value="P5B-type_ATPase"/>
</dbReference>
<evidence type="ECO:0000256" key="8">
    <source>
        <dbReference type="ARBA" id="ARBA00022842"/>
    </source>
</evidence>
<dbReference type="SFLD" id="SFLDF00027">
    <property type="entry name" value="p-type_atpase"/>
    <property type="match status" value="1"/>
</dbReference>
<dbReference type="FunFam" id="3.40.50.1000:FF:000045">
    <property type="entry name" value="Cation-transporting ATPase"/>
    <property type="match status" value="1"/>
</dbReference>
<evidence type="ECO:0000256" key="2">
    <source>
        <dbReference type="ARBA" id="ARBA00006000"/>
    </source>
</evidence>
<dbReference type="FunFam" id="1.20.1110.10:FF:000034">
    <property type="entry name" value="Cation-transporting ATPase"/>
    <property type="match status" value="1"/>
</dbReference>
<keyword evidence="9 13" id="KW-1278">Translocase</keyword>
<keyword evidence="19" id="KW-1185">Reference proteome</keyword>
<dbReference type="Pfam" id="PF00122">
    <property type="entry name" value="E1-E2_ATPase"/>
    <property type="match status" value="1"/>
</dbReference>
<feature type="transmembrane region" description="Helical" evidence="13">
    <location>
        <begin position="997"/>
        <end position="1016"/>
    </location>
</feature>
<evidence type="ECO:0000259" key="17">
    <source>
        <dbReference type="Pfam" id="PF12409"/>
    </source>
</evidence>
<evidence type="ECO:0000256" key="3">
    <source>
        <dbReference type="ARBA" id="ARBA00022553"/>
    </source>
</evidence>
<accession>A0A8K0D3E7</accession>
<dbReference type="Gene3D" id="2.70.150.10">
    <property type="entry name" value="Calcium-transporting ATPase, cytoplasmic transduction domain A"/>
    <property type="match status" value="1"/>
</dbReference>
<feature type="transmembrane region" description="Helical" evidence="13">
    <location>
        <begin position="1117"/>
        <end position="1136"/>
    </location>
</feature>
<evidence type="ECO:0000256" key="14">
    <source>
        <dbReference type="SAM" id="MobiDB-lite"/>
    </source>
</evidence>
<evidence type="ECO:0000256" key="7">
    <source>
        <dbReference type="ARBA" id="ARBA00022840"/>
    </source>
</evidence>
<evidence type="ECO:0000256" key="5">
    <source>
        <dbReference type="ARBA" id="ARBA00022723"/>
    </source>
</evidence>
<dbReference type="NCBIfam" id="TIGR01657">
    <property type="entry name" value="P-ATPase-V"/>
    <property type="match status" value="1"/>
</dbReference>
<dbReference type="Gene3D" id="3.40.50.1000">
    <property type="entry name" value="HAD superfamily/HAD-like"/>
    <property type="match status" value="1"/>
</dbReference>
<keyword evidence="10 13" id="KW-1133">Transmembrane helix</keyword>
<dbReference type="SUPFAM" id="SSF56784">
    <property type="entry name" value="HAD-like"/>
    <property type="match status" value="1"/>
</dbReference>
<feature type="region of interest" description="Disordered" evidence="14">
    <location>
        <begin position="1278"/>
        <end position="1298"/>
    </location>
</feature>
<dbReference type="InterPro" id="IPR059000">
    <property type="entry name" value="ATPase_P-type_domA"/>
</dbReference>